<keyword evidence="2" id="KW-0378">Hydrolase</keyword>
<evidence type="ECO:0000256" key="2">
    <source>
        <dbReference type="ARBA" id="ARBA00022801"/>
    </source>
</evidence>
<dbReference type="GO" id="GO:0005829">
    <property type="term" value="C:cytosol"/>
    <property type="evidence" value="ECO:0007669"/>
    <property type="project" value="TreeGrafter"/>
</dbReference>
<evidence type="ECO:0000256" key="5">
    <source>
        <dbReference type="RuleBase" id="RU003690"/>
    </source>
</evidence>
<dbReference type="PANTHER" id="PTHR10353:SF122">
    <property type="entry name" value="6-PHOSPHO-BETA-GLUCOSIDASE ASCB-RELATED"/>
    <property type="match status" value="1"/>
</dbReference>
<comment type="similarity">
    <text evidence="1 5">Belongs to the glycosyl hydrolase 1 family.</text>
</comment>
<evidence type="ECO:0000256" key="1">
    <source>
        <dbReference type="ARBA" id="ARBA00010838"/>
    </source>
</evidence>
<dbReference type="RefSeq" id="WP_108033284.1">
    <property type="nucleotide sequence ID" value="NZ_QAOM01000016.1"/>
</dbReference>
<dbReference type="AlphaFoldDB" id="A0A2T5IFX0"/>
<dbReference type="InterPro" id="IPR017853">
    <property type="entry name" value="GH"/>
</dbReference>
<dbReference type="OrthoDB" id="9765195at2"/>
<sequence length="488" mass="55605">MVFPEKFLWGGDISAAQCEGAWNEGGKSPIEVDFMLSGSKDKLRQVTYQNQDGSFGKQPATITSKLPEGAKYAIIEGEYYPNHKGVDHYHYMEEDIALFAEMGFKALNLSISWARIFPRGIKNGVNQEGLDFYRRELEECRKYDIEPIVTLYKYDMPVYFIEEMGGWENKLLIDEFVAFAQVVMESYKDLVHYWITFNEINLMLLASADLGGHSKQIAFQELHHQLLASAKVVEIGHTISSRFKIGSMNAGMLDYPLTCSPEDALETQKAMQEGLFYSGDVQVRGHYPSYATRIWKQHDVTLNITAEDRESLQNGKVDFFAFSYYMTNCRTTHSDVEMSGGNLTSGAKNPYLEQSDWGWQIDSLGLKNALHMLYDRYQIPLLIVENGIGTYDTLENEGEIHDQAHIEYLAKHIAQMKEAIEEGVDLLGYTMWSAIDLCAASTGEVSKRYGFIYVDIDDFGNGTLQRYKKDSFYWYQKVITTNGGDLSY</sequence>
<comment type="caution">
    <text evidence="6">The sequence shown here is derived from an EMBL/GenBank/DDBJ whole genome shotgun (WGS) entry which is preliminary data.</text>
</comment>
<name>A0A2T5IFX0_9LACT</name>
<keyword evidence="7" id="KW-1185">Reference proteome</keyword>
<proteinExistence type="inferred from homology"/>
<dbReference type="EMBL" id="QAOM01000016">
    <property type="protein sequence ID" value="PTQ82695.1"/>
    <property type="molecule type" value="Genomic_DNA"/>
</dbReference>
<dbReference type="InterPro" id="IPR001360">
    <property type="entry name" value="Glyco_hydro_1"/>
</dbReference>
<keyword evidence="3" id="KW-0326">Glycosidase</keyword>
<dbReference type="PRINTS" id="PR00131">
    <property type="entry name" value="GLHYDRLASE1"/>
</dbReference>
<dbReference type="GO" id="GO:0008422">
    <property type="term" value="F:beta-glucosidase activity"/>
    <property type="evidence" value="ECO:0007669"/>
    <property type="project" value="TreeGrafter"/>
</dbReference>
<dbReference type="Proteomes" id="UP000244161">
    <property type="component" value="Unassembled WGS sequence"/>
</dbReference>
<dbReference type="PROSITE" id="PS00572">
    <property type="entry name" value="GLYCOSYL_HYDROL_F1_1"/>
    <property type="match status" value="1"/>
</dbReference>
<evidence type="ECO:0000256" key="3">
    <source>
        <dbReference type="ARBA" id="ARBA00023295"/>
    </source>
</evidence>
<gene>
    <name evidence="6" type="ORF">C8U37_11636</name>
</gene>
<dbReference type="InterPro" id="IPR018120">
    <property type="entry name" value="Glyco_hydro_1_AS"/>
</dbReference>
<dbReference type="Gene3D" id="3.20.20.80">
    <property type="entry name" value="Glycosidases"/>
    <property type="match status" value="1"/>
</dbReference>
<dbReference type="PANTHER" id="PTHR10353">
    <property type="entry name" value="GLYCOSYL HYDROLASE"/>
    <property type="match status" value="1"/>
</dbReference>
<dbReference type="SUPFAM" id="SSF51445">
    <property type="entry name" value="(Trans)glycosidases"/>
    <property type="match status" value="1"/>
</dbReference>
<evidence type="ECO:0000313" key="6">
    <source>
        <dbReference type="EMBL" id="PTQ82695.1"/>
    </source>
</evidence>
<evidence type="ECO:0000313" key="7">
    <source>
        <dbReference type="Proteomes" id="UP000244161"/>
    </source>
</evidence>
<reference evidence="6 7" key="1">
    <citation type="submission" date="2018-04" db="EMBL/GenBank/DDBJ databases">
        <title>Genomic Encyclopedia of Archaeal and Bacterial Type Strains, Phase II (KMG-II): from individual species to whole genera.</title>
        <authorList>
            <person name="Goeker M."/>
        </authorList>
    </citation>
    <scope>NUCLEOTIDE SEQUENCE [LARGE SCALE GENOMIC DNA]</scope>
    <source>
        <strain evidence="6 7">DSM 18806</strain>
    </source>
</reference>
<feature type="active site" description="Nucleophile" evidence="4">
    <location>
        <position position="385"/>
    </location>
</feature>
<organism evidence="6 7">
    <name type="scientific">Trichococcus patagoniensis</name>
    <dbReference type="NCBI Taxonomy" id="382641"/>
    <lineage>
        <taxon>Bacteria</taxon>
        <taxon>Bacillati</taxon>
        <taxon>Bacillota</taxon>
        <taxon>Bacilli</taxon>
        <taxon>Lactobacillales</taxon>
        <taxon>Carnobacteriaceae</taxon>
        <taxon>Trichococcus</taxon>
    </lineage>
</organism>
<protein>
    <submittedName>
        <fullName evidence="6">6-phospho-beta-glucosidase</fullName>
    </submittedName>
</protein>
<dbReference type="GO" id="GO:0016052">
    <property type="term" value="P:carbohydrate catabolic process"/>
    <property type="evidence" value="ECO:0007669"/>
    <property type="project" value="TreeGrafter"/>
</dbReference>
<accession>A0A2T5IFX0</accession>
<evidence type="ECO:0000256" key="4">
    <source>
        <dbReference type="PROSITE-ProRule" id="PRU10055"/>
    </source>
</evidence>
<dbReference type="Pfam" id="PF00232">
    <property type="entry name" value="Glyco_hydro_1"/>
    <property type="match status" value="2"/>
</dbReference>